<dbReference type="Pfam" id="PF08495">
    <property type="entry name" value="FIST"/>
    <property type="match status" value="1"/>
</dbReference>
<dbReference type="Pfam" id="PF10442">
    <property type="entry name" value="FIST_C"/>
    <property type="match status" value="1"/>
</dbReference>
<dbReference type="InterPro" id="IPR019494">
    <property type="entry name" value="FIST_C"/>
</dbReference>
<proteinExistence type="predicted"/>
<dbReference type="InterPro" id="IPR013702">
    <property type="entry name" value="FIST_domain_N"/>
</dbReference>
<dbReference type="Proteomes" id="UP001565474">
    <property type="component" value="Unassembled WGS sequence"/>
</dbReference>
<evidence type="ECO:0000259" key="1">
    <source>
        <dbReference type="SMART" id="SM00897"/>
    </source>
</evidence>
<evidence type="ECO:0000259" key="2">
    <source>
        <dbReference type="SMART" id="SM01204"/>
    </source>
</evidence>
<evidence type="ECO:0000313" key="4">
    <source>
        <dbReference type="Proteomes" id="UP001565474"/>
    </source>
</evidence>
<protein>
    <recommendedName>
        <fullName evidence="5">FIST domain protein</fullName>
    </recommendedName>
</protein>
<comment type="caution">
    <text evidence="3">The sequence shown here is derived from an EMBL/GenBank/DDBJ whole genome shotgun (WGS) entry which is preliminary data.</text>
</comment>
<name>A0ABV4GDT5_9BRAD</name>
<dbReference type="PANTHER" id="PTHR40252:SF2">
    <property type="entry name" value="BLR0328 PROTEIN"/>
    <property type="match status" value="1"/>
</dbReference>
<evidence type="ECO:0008006" key="5">
    <source>
        <dbReference type="Google" id="ProtNLM"/>
    </source>
</evidence>
<dbReference type="PANTHER" id="PTHR40252">
    <property type="entry name" value="BLR0328 PROTEIN"/>
    <property type="match status" value="1"/>
</dbReference>
<dbReference type="SMART" id="SM00897">
    <property type="entry name" value="FIST"/>
    <property type="match status" value="1"/>
</dbReference>
<reference evidence="3 4" key="1">
    <citation type="submission" date="2024-07" db="EMBL/GenBank/DDBJ databases">
        <title>Genomic Encyclopedia of Type Strains, Phase V (KMG-V): Genome sequencing to study the core and pangenomes of soil and plant-associated prokaryotes.</title>
        <authorList>
            <person name="Whitman W."/>
        </authorList>
    </citation>
    <scope>NUCLEOTIDE SEQUENCE [LARGE SCALE GENOMIC DNA]</scope>
    <source>
        <strain evidence="3 4">USDA 222</strain>
    </source>
</reference>
<keyword evidence="4" id="KW-1185">Reference proteome</keyword>
<dbReference type="EMBL" id="JBGBZN010000002">
    <property type="protein sequence ID" value="MEY9470082.1"/>
    <property type="molecule type" value="Genomic_DNA"/>
</dbReference>
<dbReference type="SMART" id="SM01204">
    <property type="entry name" value="FIST_C"/>
    <property type="match status" value="1"/>
</dbReference>
<gene>
    <name evidence="3" type="ORF">ABH992_002481</name>
</gene>
<sequence length="385" mass="40177">MKAATALTGEEDGRAAGRDLLEQLRVGLGDEPSAIILFAAPTYDHVGLLDQIVSASDALLVGASSAGEFVNQRRGTGLACALGLTGEDVTFTASAASGLRDEPAAAARKLASQFRGSEYDRKPHRSALVMTDALAGHADILVEELTVSTLGGYQFFGGGAGDNAQFSRTSVFLGRDILNDAAVALEILSEKPIGVGVKHGWTPASEALRATDAEGSRLIGINGFPAVAAFEAHAKTTCQKFDRNDPIPFFLHNVVGIDTGAGHRIRVPLAVSEDGSIVCAAEIPRGSIIHIMKASSSSTVGAAEAAVESALATMGSHKPGAAIFFDCVATRLRMGQFFEDELEGVRRRLFGAQLMGCNTHGQIARAPGQFEGFHNCTAVVCLLPS</sequence>
<feature type="domain" description="FIST C-domain" evidence="2">
    <location>
        <begin position="229"/>
        <end position="366"/>
    </location>
</feature>
<accession>A0ABV4GDT5</accession>
<evidence type="ECO:0000313" key="3">
    <source>
        <dbReference type="EMBL" id="MEY9470082.1"/>
    </source>
</evidence>
<feature type="domain" description="FIST" evidence="1">
    <location>
        <begin position="31"/>
        <end position="225"/>
    </location>
</feature>
<dbReference type="RefSeq" id="WP_036044126.1">
    <property type="nucleotide sequence ID" value="NZ_JBGBYD010000002.1"/>
</dbReference>
<organism evidence="3 4">
    <name type="scientific">Bradyrhizobium yuanmingense</name>
    <dbReference type="NCBI Taxonomy" id="108015"/>
    <lineage>
        <taxon>Bacteria</taxon>
        <taxon>Pseudomonadati</taxon>
        <taxon>Pseudomonadota</taxon>
        <taxon>Alphaproteobacteria</taxon>
        <taxon>Hyphomicrobiales</taxon>
        <taxon>Nitrobacteraceae</taxon>
        <taxon>Bradyrhizobium</taxon>
    </lineage>
</organism>